<feature type="region of interest" description="Disordered" evidence="2">
    <location>
        <begin position="229"/>
        <end position="277"/>
    </location>
</feature>
<evidence type="ECO:0000259" key="3">
    <source>
        <dbReference type="PROSITE" id="PS50132"/>
    </source>
</evidence>
<feature type="compositionally biased region" description="Polar residues" evidence="2">
    <location>
        <begin position="229"/>
        <end position="246"/>
    </location>
</feature>
<dbReference type="InterPro" id="IPR000591">
    <property type="entry name" value="DEP_dom"/>
</dbReference>
<dbReference type="EMBL" id="GG738873">
    <property type="protein sequence ID" value="EFC43422.1"/>
    <property type="molecule type" value="Genomic_DNA"/>
</dbReference>
<dbReference type="AlphaFoldDB" id="D2VHZ0"/>
<dbReference type="SMART" id="SM00049">
    <property type="entry name" value="DEP"/>
    <property type="match status" value="1"/>
</dbReference>
<feature type="domain" description="RGS" evidence="3">
    <location>
        <begin position="365"/>
        <end position="465"/>
    </location>
</feature>
<sequence>MKPLSDQDLLLYFTKFKKEIKPRDHTYLFTSYANCFSGKEAVKTLTSLFNNLSMEDAIQLGNQMIERKLFIHVTHESSQLLNKRYEFYRFTNFRRCSKRLSIMNVTQFTSSLDASYQKVIQDEYNNKGRVGDIRILLDDVYLSSQNNNQTATGGAISTANAVTSNSAVLSRSSSFFSSACVQSFLNDDIALVNNQTNETDTSSPDQQQNASSISLFGKKISVPLKIRKNSQPSHQNSPPMSGSFDNPNLLKKSPRGNNSPFTGFSSELSPHHKSSSAEDLYGRKVRLNEYVDVNSLGVGSPLKSIATSSADDSSPLQDTPSPQNESSVVSSSPRRHGMIARTTSQDFELKRNLEDMDLDFDKFANIDEVLKHPKACAILTKFAFDEYAEESIYFWKDLKAYKKESRIDCKLDMAIKIFDTYVNPDGSLALNITKKQIVECRRKYLNADDDCFDDIQKEVKIILNDLLDRLRLGIQQQKTNQINMLNSKSSLIPSSTSNLKMSRSDESIAFVQ</sequence>
<dbReference type="Pfam" id="PF00615">
    <property type="entry name" value="RGS"/>
    <property type="match status" value="1"/>
</dbReference>
<proteinExistence type="predicted"/>
<dbReference type="SMART" id="SM00315">
    <property type="entry name" value="RGS"/>
    <property type="match status" value="1"/>
</dbReference>
<dbReference type="VEuPathDB" id="AmoebaDB:NAEGRDRAFT_68494"/>
<feature type="compositionally biased region" description="Polar residues" evidence="2">
    <location>
        <begin position="305"/>
        <end position="325"/>
    </location>
</feature>
<dbReference type="OMA" id="FTNFRRC"/>
<dbReference type="Gene3D" id="1.10.10.10">
    <property type="entry name" value="Winged helix-like DNA-binding domain superfamily/Winged helix DNA-binding domain"/>
    <property type="match status" value="1"/>
</dbReference>
<feature type="domain" description="DEP" evidence="4">
    <location>
        <begin position="16"/>
        <end position="92"/>
    </location>
</feature>
<reference evidence="5 6" key="1">
    <citation type="journal article" date="2010" name="Cell">
        <title>The genome of Naegleria gruberi illuminates early eukaryotic versatility.</title>
        <authorList>
            <person name="Fritz-Laylin L.K."/>
            <person name="Prochnik S.E."/>
            <person name="Ginger M.L."/>
            <person name="Dacks J.B."/>
            <person name="Carpenter M.L."/>
            <person name="Field M.C."/>
            <person name="Kuo A."/>
            <person name="Paredez A."/>
            <person name="Chapman J."/>
            <person name="Pham J."/>
            <person name="Shu S."/>
            <person name="Neupane R."/>
            <person name="Cipriano M."/>
            <person name="Mancuso J."/>
            <person name="Tu H."/>
            <person name="Salamov A."/>
            <person name="Lindquist E."/>
            <person name="Shapiro H."/>
            <person name="Lucas S."/>
            <person name="Grigoriev I.V."/>
            <person name="Cande W.Z."/>
            <person name="Fulton C."/>
            <person name="Rokhsar D.S."/>
            <person name="Dawson S.C."/>
        </authorList>
    </citation>
    <scope>NUCLEOTIDE SEQUENCE [LARGE SCALE GENOMIC DNA]</scope>
    <source>
        <strain evidence="5 6">NEG-M</strain>
    </source>
</reference>
<dbReference type="InParanoid" id="D2VHZ0"/>
<dbReference type="PROSITE" id="PS50132">
    <property type="entry name" value="RGS"/>
    <property type="match status" value="1"/>
</dbReference>
<evidence type="ECO:0000256" key="2">
    <source>
        <dbReference type="SAM" id="MobiDB-lite"/>
    </source>
</evidence>
<protein>
    <submittedName>
        <fullName evidence="5">Predicted protein</fullName>
    </submittedName>
</protein>
<organism evidence="6">
    <name type="scientific">Naegleria gruberi</name>
    <name type="common">Amoeba</name>
    <dbReference type="NCBI Taxonomy" id="5762"/>
    <lineage>
        <taxon>Eukaryota</taxon>
        <taxon>Discoba</taxon>
        <taxon>Heterolobosea</taxon>
        <taxon>Tetramitia</taxon>
        <taxon>Eutetramitia</taxon>
        <taxon>Vahlkampfiidae</taxon>
        <taxon>Naegleria</taxon>
    </lineage>
</organism>
<dbReference type="InterPro" id="IPR016137">
    <property type="entry name" value="RGS"/>
</dbReference>
<dbReference type="Gene3D" id="1.10.167.10">
    <property type="entry name" value="Regulator of G-protein Signalling 4, domain 2"/>
    <property type="match status" value="1"/>
</dbReference>
<dbReference type="InterPro" id="IPR044926">
    <property type="entry name" value="RGS_subdomain_2"/>
</dbReference>
<dbReference type="SUPFAM" id="SSF46785">
    <property type="entry name" value="Winged helix' DNA-binding domain"/>
    <property type="match status" value="1"/>
</dbReference>
<dbReference type="GO" id="GO:0035556">
    <property type="term" value="P:intracellular signal transduction"/>
    <property type="evidence" value="ECO:0007669"/>
    <property type="project" value="InterPro"/>
</dbReference>
<dbReference type="InterPro" id="IPR036388">
    <property type="entry name" value="WH-like_DNA-bd_sf"/>
</dbReference>
<dbReference type="PANTHER" id="PTHR10845:SF192">
    <property type="entry name" value="DOUBLE HIT, ISOFORM B"/>
    <property type="match status" value="1"/>
</dbReference>
<dbReference type="OrthoDB" id="268594at2759"/>
<dbReference type="RefSeq" id="XP_002676166.1">
    <property type="nucleotide sequence ID" value="XM_002676120.1"/>
</dbReference>
<dbReference type="InterPro" id="IPR036305">
    <property type="entry name" value="RGS_sf"/>
</dbReference>
<dbReference type="GeneID" id="8853078"/>
<dbReference type="InterPro" id="IPR036390">
    <property type="entry name" value="WH_DNA-bd_sf"/>
</dbReference>
<evidence type="ECO:0000313" key="6">
    <source>
        <dbReference type="Proteomes" id="UP000006671"/>
    </source>
</evidence>
<evidence type="ECO:0000256" key="1">
    <source>
        <dbReference type="ARBA" id="ARBA00022700"/>
    </source>
</evidence>
<dbReference type="PROSITE" id="PS50186">
    <property type="entry name" value="DEP"/>
    <property type="match status" value="1"/>
</dbReference>
<dbReference type="PANTHER" id="PTHR10845">
    <property type="entry name" value="REGULATOR OF G PROTEIN SIGNALING"/>
    <property type="match status" value="1"/>
</dbReference>
<keyword evidence="6" id="KW-1185">Reference proteome</keyword>
<dbReference type="GO" id="GO:0009968">
    <property type="term" value="P:negative regulation of signal transduction"/>
    <property type="evidence" value="ECO:0007669"/>
    <property type="project" value="UniProtKB-KW"/>
</dbReference>
<feature type="region of interest" description="Disordered" evidence="2">
    <location>
        <begin position="304"/>
        <end position="343"/>
    </location>
</feature>
<accession>D2VHZ0</accession>
<dbReference type="SUPFAM" id="SSF48097">
    <property type="entry name" value="Regulator of G-protein signaling, RGS"/>
    <property type="match status" value="1"/>
</dbReference>
<dbReference type="KEGG" id="ngr:NAEGRDRAFT_68494"/>
<gene>
    <name evidence="5" type="ORF">NAEGRDRAFT_68494</name>
</gene>
<evidence type="ECO:0000259" key="4">
    <source>
        <dbReference type="PROSITE" id="PS50186"/>
    </source>
</evidence>
<feature type="compositionally biased region" description="Polar residues" evidence="2">
    <location>
        <begin position="255"/>
        <end position="264"/>
    </location>
</feature>
<dbReference type="Proteomes" id="UP000006671">
    <property type="component" value="Unassembled WGS sequence"/>
</dbReference>
<evidence type="ECO:0000313" key="5">
    <source>
        <dbReference type="EMBL" id="EFC43422.1"/>
    </source>
</evidence>
<dbReference type="CDD" id="cd04371">
    <property type="entry name" value="DEP"/>
    <property type="match status" value="1"/>
</dbReference>
<dbReference type="Pfam" id="PF00610">
    <property type="entry name" value="DEP"/>
    <property type="match status" value="1"/>
</dbReference>
<name>D2VHZ0_NAEGR</name>
<keyword evidence="1" id="KW-0734">Signal transduction inhibitor</keyword>